<dbReference type="PANTHER" id="PTHR33044">
    <property type="entry name" value="BIFUNCTIONAL INHIBITOR/LIPID-TRANSFER PROTEIN/SEED STORAGE 2S ALBUMIN SUPERFAMILY PROTEIN-RELATED"/>
    <property type="match status" value="1"/>
</dbReference>
<evidence type="ECO:0000259" key="6">
    <source>
        <dbReference type="Pfam" id="PF14368"/>
    </source>
</evidence>
<keyword evidence="4" id="KW-0325">Glycoprotein</keyword>
<dbReference type="InterPro" id="IPR016140">
    <property type="entry name" value="Bifunc_inhib/LTP/seed_store"/>
</dbReference>
<dbReference type="AlphaFoldDB" id="A0A0E0GUV0"/>
<evidence type="ECO:0000313" key="8">
    <source>
        <dbReference type="Proteomes" id="UP000006591"/>
    </source>
</evidence>
<organism evidence="7">
    <name type="scientific">Oryza nivara</name>
    <name type="common">Indian wild rice</name>
    <name type="synonym">Oryza sativa f. spontanea</name>
    <dbReference type="NCBI Taxonomy" id="4536"/>
    <lineage>
        <taxon>Eukaryota</taxon>
        <taxon>Viridiplantae</taxon>
        <taxon>Streptophyta</taxon>
        <taxon>Embryophyta</taxon>
        <taxon>Tracheophyta</taxon>
        <taxon>Spermatophyta</taxon>
        <taxon>Magnoliopsida</taxon>
        <taxon>Liliopsida</taxon>
        <taxon>Poales</taxon>
        <taxon>Poaceae</taxon>
        <taxon>BOP clade</taxon>
        <taxon>Oryzoideae</taxon>
        <taxon>Oryzeae</taxon>
        <taxon>Oryzinae</taxon>
        <taxon>Oryza</taxon>
    </lineage>
</organism>
<dbReference type="InterPro" id="IPR036312">
    <property type="entry name" value="Bifun_inhib/LTP/seed_sf"/>
</dbReference>
<proteinExistence type="inferred from homology"/>
<keyword evidence="2 5" id="KW-0732">Signal</keyword>
<name>A0A0E0GUV0_ORYNI</name>
<protein>
    <recommendedName>
        <fullName evidence="6">Bifunctional inhibitor/plant lipid transfer protein/seed storage helical domain-containing protein</fullName>
    </recommendedName>
</protein>
<evidence type="ECO:0000256" key="2">
    <source>
        <dbReference type="ARBA" id="ARBA00022729"/>
    </source>
</evidence>
<feature type="domain" description="Bifunctional inhibitor/plant lipid transfer protein/seed storage helical" evidence="6">
    <location>
        <begin position="28"/>
        <end position="116"/>
    </location>
</feature>
<reference evidence="7" key="1">
    <citation type="submission" date="2015-04" db="UniProtKB">
        <authorList>
            <consortium name="EnsemblPlants"/>
        </authorList>
    </citation>
    <scope>IDENTIFICATION</scope>
    <source>
        <strain evidence="7">SL10</strain>
    </source>
</reference>
<dbReference type="OMA" id="SPGCLCM"/>
<dbReference type="Gene3D" id="1.10.110.10">
    <property type="entry name" value="Plant lipid-transfer and hydrophobic proteins"/>
    <property type="match status" value="1"/>
</dbReference>
<dbReference type="GO" id="GO:0006869">
    <property type="term" value="P:lipid transport"/>
    <property type="evidence" value="ECO:0007669"/>
    <property type="project" value="InterPro"/>
</dbReference>
<dbReference type="eggNOG" id="ENOG502R5VF">
    <property type="taxonomic scope" value="Eukaryota"/>
</dbReference>
<evidence type="ECO:0000256" key="5">
    <source>
        <dbReference type="SAM" id="SignalP"/>
    </source>
</evidence>
<dbReference type="CDD" id="cd00010">
    <property type="entry name" value="AAI_LTSS"/>
    <property type="match status" value="1"/>
</dbReference>
<sequence>MGAGRGSNGAVLGIGVAVVTALLAWRCAAAAAQAPPVASTDGGGSGCMPELVSLSPCMGYMSGNATAPAAACCSALSGVLRSSPRCLCMVLGGTAASLGVAVDTARAALLPGACSVGEGAPGGRVEAEGGGAPGFIGHDGKGGENVPNFFINALKWYKYFFKKKYK</sequence>
<dbReference type="InterPro" id="IPR000528">
    <property type="entry name" value="Plant_nsLTP"/>
</dbReference>
<feature type="chain" id="PRO_5002360881" description="Bifunctional inhibitor/plant lipid transfer protein/seed storage helical domain-containing protein" evidence="5">
    <location>
        <begin position="33"/>
        <end position="166"/>
    </location>
</feature>
<evidence type="ECO:0000313" key="7">
    <source>
        <dbReference type="EnsemblPlants" id="ONIVA03G38470.1"/>
    </source>
</evidence>
<reference evidence="7" key="2">
    <citation type="submission" date="2018-04" db="EMBL/GenBank/DDBJ databases">
        <title>OnivRS2 (Oryza nivara Reference Sequence Version 2).</title>
        <authorList>
            <person name="Zhang J."/>
            <person name="Kudrna D."/>
            <person name="Lee S."/>
            <person name="Talag J."/>
            <person name="Rajasekar S."/>
            <person name="Welchert J."/>
            <person name="Hsing Y.-I."/>
            <person name="Wing R.A."/>
        </authorList>
    </citation>
    <scope>NUCLEOTIDE SEQUENCE [LARGE SCALE GENOMIC DNA]</scope>
    <source>
        <strain evidence="7">SL10</strain>
    </source>
</reference>
<evidence type="ECO:0000256" key="4">
    <source>
        <dbReference type="ARBA" id="ARBA00023180"/>
    </source>
</evidence>
<comment type="similarity">
    <text evidence="1">Belongs to the plant LTP family.</text>
</comment>
<feature type="signal peptide" evidence="5">
    <location>
        <begin position="1"/>
        <end position="32"/>
    </location>
</feature>
<dbReference type="Gramene" id="ONIVA03G38470.1">
    <property type="protein sequence ID" value="ONIVA03G38470.1"/>
    <property type="gene ID" value="ONIVA03G38470"/>
</dbReference>
<dbReference type="PRINTS" id="PR00382">
    <property type="entry name" value="LIPIDTRNSFER"/>
</dbReference>
<accession>A0A0E0GUV0</accession>
<dbReference type="STRING" id="4536.A0A0E0GUV0"/>
<keyword evidence="3" id="KW-1015">Disulfide bond</keyword>
<evidence type="ECO:0000256" key="1">
    <source>
        <dbReference type="ARBA" id="ARBA00009748"/>
    </source>
</evidence>
<dbReference type="Proteomes" id="UP000006591">
    <property type="component" value="Chromosome 3"/>
</dbReference>
<dbReference type="InterPro" id="IPR043325">
    <property type="entry name" value="LTSS"/>
</dbReference>
<dbReference type="Pfam" id="PF14368">
    <property type="entry name" value="LTP_2"/>
    <property type="match status" value="1"/>
</dbReference>
<dbReference type="HOGENOM" id="CLU_089796_4_0_1"/>
<keyword evidence="8" id="KW-1185">Reference proteome</keyword>
<dbReference type="SUPFAM" id="SSF47699">
    <property type="entry name" value="Bifunctional inhibitor/lipid-transfer protein/seed storage 2S albumin"/>
    <property type="match status" value="1"/>
</dbReference>
<dbReference type="EnsemblPlants" id="ONIVA03G38470.1">
    <property type="protein sequence ID" value="ONIVA03G38470.1"/>
    <property type="gene ID" value="ONIVA03G38470"/>
</dbReference>
<dbReference type="GO" id="GO:0008289">
    <property type="term" value="F:lipid binding"/>
    <property type="evidence" value="ECO:0007669"/>
    <property type="project" value="InterPro"/>
</dbReference>
<evidence type="ECO:0000256" key="3">
    <source>
        <dbReference type="ARBA" id="ARBA00023157"/>
    </source>
</evidence>